<dbReference type="VEuPathDB" id="GiardiaDB:GL50581_134"/>
<name>V6TYQ6_GIAIN</name>
<dbReference type="EMBL" id="AHHH01000030">
    <property type="protein sequence ID" value="ESU44083.1"/>
    <property type="molecule type" value="Genomic_DNA"/>
</dbReference>
<keyword evidence="1" id="KW-0378">Hydrolase</keyword>
<dbReference type="AlphaFoldDB" id="V6TYQ6"/>
<dbReference type="InterPro" id="IPR017946">
    <property type="entry name" value="PLC-like_Pdiesterase_TIM-brl"/>
</dbReference>
<dbReference type="PROSITE" id="PS51704">
    <property type="entry name" value="GP_PDE"/>
    <property type="match status" value="1"/>
</dbReference>
<organism evidence="3 4">
    <name type="scientific">Giardia intestinalis</name>
    <name type="common">Giardia lamblia</name>
    <dbReference type="NCBI Taxonomy" id="5741"/>
    <lineage>
        <taxon>Eukaryota</taxon>
        <taxon>Metamonada</taxon>
        <taxon>Diplomonadida</taxon>
        <taxon>Hexamitidae</taxon>
        <taxon>Giardiinae</taxon>
        <taxon>Giardia</taxon>
    </lineage>
</organism>
<evidence type="ECO:0000313" key="3">
    <source>
        <dbReference type="EMBL" id="ESU44083.1"/>
    </source>
</evidence>
<dbReference type="OrthoDB" id="10257028at2759"/>
<dbReference type="PANTHER" id="PTHR22958:SF1">
    <property type="entry name" value="GLYCEROPHOSPHOCHOLINE PHOSPHODIESTERASE GPCPD1"/>
    <property type="match status" value="1"/>
</dbReference>
<gene>
    <name evidence="3" type="ORF">GSB_152356</name>
</gene>
<dbReference type="Proteomes" id="UP000018040">
    <property type="component" value="Unassembled WGS sequence"/>
</dbReference>
<reference evidence="3 4" key="2">
    <citation type="journal article" date="2013" name="Genome Biol. Evol.">
        <title>Genome sequencing of Giardia lamblia genotypes A2 and B isolates (DH and GS) and comparative analysis with the genomes of genotypes A1 and E (WB and Pig).</title>
        <authorList>
            <person name="Adam R.D."/>
            <person name="Dahlstrom E.W."/>
            <person name="Martens C.A."/>
            <person name="Bruno D.P."/>
            <person name="Barbian K.D."/>
            <person name="Ricklefs S.M."/>
            <person name="Hernandez M.M."/>
            <person name="Narla N.P."/>
            <person name="Patel R.B."/>
            <person name="Porcella S.F."/>
            <person name="Nash T.E."/>
        </authorList>
    </citation>
    <scope>NUCLEOTIDE SEQUENCE [LARGE SCALE GENOMIC DNA]</scope>
    <source>
        <strain evidence="3 4">GS</strain>
    </source>
</reference>
<dbReference type="GO" id="GO:0008081">
    <property type="term" value="F:phosphoric diester hydrolase activity"/>
    <property type="evidence" value="ECO:0007669"/>
    <property type="project" value="InterPro"/>
</dbReference>
<dbReference type="Pfam" id="PF03009">
    <property type="entry name" value="GDPD"/>
    <property type="match status" value="1"/>
</dbReference>
<evidence type="ECO:0000259" key="2">
    <source>
        <dbReference type="PROSITE" id="PS51704"/>
    </source>
</evidence>
<dbReference type="VEuPathDB" id="GiardiaDB:DHA2_152450"/>
<protein>
    <submittedName>
        <fullName evidence="3">Glycerophosphoryl diester phosphodiesterase</fullName>
    </submittedName>
</protein>
<dbReference type="Gene3D" id="3.20.20.190">
    <property type="entry name" value="Phosphatidylinositol (PI) phosphodiesterase"/>
    <property type="match status" value="1"/>
</dbReference>
<feature type="domain" description="GP-PDE" evidence="2">
    <location>
        <begin position="260"/>
        <end position="614"/>
    </location>
</feature>
<dbReference type="VEuPathDB" id="GiardiaDB:GL50803_006492"/>
<evidence type="ECO:0000313" key="4">
    <source>
        <dbReference type="Proteomes" id="UP000018040"/>
    </source>
</evidence>
<dbReference type="SUPFAM" id="SSF51695">
    <property type="entry name" value="PLC-like phosphodiesterases"/>
    <property type="match status" value="1"/>
</dbReference>
<dbReference type="GO" id="GO:0046475">
    <property type="term" value="P:glycerophospholipid catabolic process"/>
    <property type="evidence" value="ECO:0007669"/>
    <property type="project" value="TreeGrafter"/>
</dbReference>
<comment type="caution">
    <text evidence="3">The sequence shown here is derived from an EMBL/GenBank/DDBJ whole genome shotgun (WGS) entry which is preliminary data.</text>
</comment>
<accession>V6TYQ6</accession>
<dbReference type="VEuPathDB" id="GiardiaDB:QR46_0656"/>
<reference evidence="4" key="1">
    <citation type="submission" date="2012-02" db="EMBL/GenBank/DDBJ databases">
        <title>Genome sequencing of Giardia lamblia Genotypes A2 and B isolates (DH and GS) and comparative analysis with the genomes of Genotypes A1 and E (WB and Pig).</title>
        <authorList>
            <person name="Adam R."/>
            <person name="Dahlstrom E."/>
            <person name="Martens C."/>
            <person name="Bruno D."/>
            <person name="Barbian K."/>
            <person name="Porcella S.F."/>
            <person name="Nash T."/>
        </authorList>
    </citation>
    <scope>NUCLEOTIDE SEQUENCE</scope>
    <source>
        <strain evidence="4">GS</strain>
    </source>
</reference>
<dbReference type="PANTHER" id="PTHR22958">
    <property type="entry name" value="GLYCEROPHOSPHORYL DIESTER PHOSPHODIESTERASE"/>
    <property type="match status" value="1"/>
</dbReference>
<evidence type="ECO:0000256" key="1">
    <source>
        <dbReference type="ARBA" id="ARBA00022801"/>
    </source>
</evidence>
<dbReference type="InterPro" id="IPR051578">
    <property type="entry name" value="GDPD"/>
</dbReference>
<dbReference type="InterPro" id="IPR030395">
    <property type="entry name" value="GP_PDE_dom"/>
</dbReference>
<sequence length="616" mass="68640">MYYSKVKLMLQVTSRKSFTEIPPESGLLSTLPIGSYTVSQFALNKASLLSIKSLLLSHAKGLIPNRLNYFKEQFESIIDETDLAPYTSTFISDGSLAVFRKASNFTLYPLFHIELCHRTVAQMQPGIDTEYSLRLGPLEPILSFRSDPQPHETSLSSPKVCMAGYSALSKHALLAPLYFSPVVSLELFATRPGTGTSRPISAHKILIPDFIAQAERTYVTPVSSTVELRITYCGQHTLDHLCNISRIPLTFPASLHADTLPIFGHRGCGSNRVHFGRKVPILENTPFSILTARRLACVGSELDVILTKDKVPVINHDFELEVIIDTNGQSKLNLPIPCMSYNEIVNLENSRGIRVAHQKYSLLHSKNLHGRSASTPVMRCHGECIDSSINHKAKRFHYDEVTDEASDPCASCPEEGKASYPIVTEKKRVFTLTEVLSQCTDMILNIELKYPSKSSPYSTLYPSRLTLVQTVLDALHKETQTNDSETSRIFISSFDPIICILVKLIAPYIPVFLLFMGDNTTITPYMDVDLTASSQLFSEDAVSVARSFNLTGLVLWKDILDVQTGNMRLHEYARHYGLTILTYGTAIGEDTRYQRDKGVSALICDLCHHKGHICSP</sequence>
<proteinExistence type="predicted"/>